<dbReference type="Pfam" id="PF10321">
    <property type="entry name" value="7TM_GPCR_Srt"/>
    <property type="match status" value="1"/>
</dbReference>
<dbReference type="InParanoid" id="E3NC25"/>
<gene>
    <name evidence="2" type="ORF">CRE_17551</name>
</gene>
<keyword evidence="3" id="KW-1185">Reference proteome</keyword>
<dbReference type="AlphaFoldDB" id="E3NC25"/>
<feature type="transmembrane region" description="Helical" evidence="1">
    <location>
        <begin position="142"/>
        <end position="164"/>
    </location>
</feature>
<protein>
    <submittedName>
        <fullName evidence="2">Uncharacterized protein</fullName>
    </submittedName>
</protein>
<keyword evidence="1" id="KW-0812">Transmembrane</keyword>
<feature type="transmembrane region" description="Helical" evidence="1">
    <location>
        <begin position="106"/>
        <end position="130"/>
    </location>
</feature>
<keyword evidence="1" id="KW-0472">Membrane</keyword>
<dbReference type="Gene3D" id="1.20.1070.10">
    <property type="entry name" value="Rhodopsin 7-helix transmembrane proteins"/>
    <property type="match status" value="1"/>
</dbReference>
<evidence type="ECO:0000313" key="2">
    <source>
        <dbReference type="EMBL" id="EFO92563.1"/>
    </source>
</evidence>
<sequence length="374" mass="43192">MSYNNNKIFQELTPNISIKNDIKAGLGTSFNKKKEMNRLLYYGSVESIPFYNCSWKSQSEWLETGLKRPLLGYPITVFGVFIELLYPPILYIIFKTKLIRHACYKIIVMLALVDMTATACSCLISGPLFIKGAVFCAYPEFIYVTGMFVLTTWCTSCACTLLLFINRIVFITLPEYSHIIDGKLAYLSIFLIIIYFIFWFFFTPTVCFNSIGMAWFPDPLAMETPTEEAADYYRNTPQAWNNWIFVSIMGVFYVAYFLKVRKVARGQKSKASAAIIVQCIIICFFNTVCALVYNSFTLITPDPWILLMGRFSYYEFTKILSILGQVCWSVNHGCPALIYITMNHTIRKEFRKLICRRKKVEDSTMSVTNTMNRY</sequence>
<feature type="transmembrane region" description="Helical" evidence="1">
    <location>
        <begin position="271"/>
        <end position="299"/>
    </location>
</feature>
<organism evidence="3">
    <name type="scientific">Caenorhabditis remanei</name>
    <name type="common">Caenorhabditis vulgaris</name>
    <dbReference type="NCBI Taxonomy" id="31234"/>
    <lineage>
        <taxon>Eukaryota</taxon>
        <taxon>Metazoa</taxon>
        <taxon>Ecdysozoa</taxon>
        <taxon>Nematoda</taxon>
        <taxon>Chromadorea</taxon>
        <taxon>Rhabditida</taxon>
        <taxon>Rhabditina</taxon>
        <taxon>Rhabditomorpha</taxon>
        <taxon>Rhabditoidea</taxon>
        <taxon>Rhabditidae</taxon>
        <taxon>Peloderinae</taxon>
        <taxon>Caenorhabditis</taxon>
    </lineage>
</organism>
<dbReference type="SUPFAM" id="SSF81321">
    <property type="entry name" value="Family A G protein-coupled receptor-like"/>
    <property type="match status" value="1"/>
</dbReference>
<reference evidence="2" key="1">
    <citation type="submission" date="2007-07" db="EMBL/GenBank/DDBJ databases">
        <title>PCAP assembly of the Caenorhabditis remanei genome.</title>
        <authorList>
            <consortium name="The Caenorhabditis remanei Sequencing Consortium"/>
            <person name="Wilson R.K."/>
        </authorList>
    </citation>
    <scope>NUCLEOTIDE SEQUENCE [LARGE SCALE GENOMIC DNA]</scope>
    <source>
        <strain evidence="2">PB4641</strain>
    </source>
</reference>
<dbReference type="InterPro" id="IPR019425">
    <property type="entry name" value="7TM_GPCR_serpentine_rcpt_Srt"/>
</dbReference>
<dbReference type="HOGENOM" id="CLU_053041_3_0_1"/>
<dbReference type="FunCoup" id="E3NC25">
    <property type="interactions" value="10"/>
</dbReference>
<feature type="transmembrane region" description="Helical" evidence="1">
    <location>
        <begin position="319"/>
        <end position="342"/>
    </location>
</feature>
<accession>E3NC25</accession>
<keyword evidence="1" id="KW-1133">Transmembrane helix</keyword>
<dbReference type="Proteomes" id="UP000008281">
    <property type="component" value="Unassembled WGS sequence"/>
</dbReference>
<name>E3NC25_CAERE</name>
<dbReference type="PANTHER" id="PTHR23021:SF17">
    <property type="entry name" value="SERPENTINE RECEPTOR, CLASS T"/>
    <property type="match status" value="1"/>
</dbReference>
<dbReference type="eggNOG" id="ENOG502TG0R">
    <property type="taxonomic scope" value="Eukaryota"/>
</dbReference>
<feature type="transmembrane region" description="Helical" evidence="1">
    <location>
        <begin position="240"/>
        <end position="259"/>
    </location>
</feature>
<proteinExistence type="predicted"/>
<dbReference type="PANTHER" id="PTHR23021">
    <property type="entry name" value="SERPENTINE RECEPTOR, CLASS T"/>
    <property type="match status" value="1"/>
</dbReference>
<dbReference type="OMA" id="INTICGS"/>
<feature type="transmembrane region" description="Helical" evidence="1">
    <location>
        <begin position="71"/>
        <end position="94"/>
    </location>
</feature>
<dbReference type="STRING" id="31234.E3NC25"/>
<dbReference type="OrthoDB" id="5834111at2759"/>
<evidence type="ECO:0000256" key="1">
    <source>
        <dbReference type="SAM" id="Phobius"/>
    </source>
</evidence>
<dbReference type="EMBL" id="DS268591">
    <property type="protein sequence ID" value="EFO92563.1"/>
    <property type="molecule type" value="Genomic_DNA"/>
</dbReference>
<evidence type="ECO:0000313" key="3">
    <source>
        <dbReference type="Proteomes" id="UP000008281"/>
    </source>
</evidence>
<feature type="transmembrane region" description="Helical" evidence="1">
    <location>
        <begin position="184"/>
        <end position="202"/>
    </location>
</feature>